<protein>
    <submittedName>
        <fullName evidence="1">Uncharacterized protein</fullName>
    </submittedName>
</protein>
<dbReference type="AlphaFoldDB" id="I3T2E3"/>
<sequence length="34" mass="4169">MYVVLTNFLNQSEEIPHMLIWRPILQWEKISLLI</sequence>
<organism evidence="1">
    <name type="scientific">Medicago truncatula</name>
    <name type="common">Barrel medic</name>
    <name type="synonym">Medicago tribuloides</name>
    <dbReference type="NCBI Taxonomy" id="3880"/>
    <lineage>
        <taxon>Eukaryota</taxon>
        <taxon>Viridiplantae</taxon>
        <taxon>Streptophyta</taxon>
        <taxon>Embryophyta</taxon>
        <taxon>Tracheophyta</taxon>
        <taxon>Spermatophyta</taxon>
        <taxon>Magnoliopsida</taxon>
        <taxon>eudicotyledons</taxon>
        <taxon>Gunneridae</taxon>
        <taxon>Pentapetalae</taxon>
        <taxon>rosids</taxon>
        <taxon>fabids</taxon>
        <taxon>Fabales</taxon>
        <taxon>Fabaceae</taxon>
        <taxon>Papilionoideae</taxon>
        <taxon>50 kb inversion clade</taxon>
        <taxon>NPAAA clade</taxon>
        <taxon>Hologalegina</taxon>
        <taxon>IRL clade</taxon>
        <taxon>Trifolieae</taxon>
        <taxon>Medicago</taxon>
    </lineage>
</organism>
<dbReference type="EMBL" id="BT146891">
    <property type="protein sequence ID" value="AFK46685.1"/>
    <property type="molecule type" value="mRNA"/>
</dbReference>
<accession>I3T2E3</accession>
<name>I3T2E3_MEDTR</name>
<proteinExistence type="evidence at transcript level"/>
<evidence type="ECO:0000313" key="1">
    <source>
        <dbReference type="EMBL" id="AFK46685.1"/>
    </source>
</evidence>
<reference evidence="1" key="1">
    <citation type="submission" date="2012-05" db="EMBL/GenBank/DDBJ databases">
        <authorList>
            <person name="Krishnakumar V."/>
            <person name="Cheung F."/>
            <person name="Xiao Y."/>
            <person name="Chan A."/>
            <person name="Moskal W.A."/>
            <person name="Town C.D."/>
        </authorList>
    </citation>
    <scope>NUCLEOTIDE SEQUENCE</scope>
</reference>